<dbReference type="Proteomes" id="UP000708208">
    <property type="component" value="Unassembled WGS sequence"/>
</dbReference>
<organism evidence="1 2">
    <name type="scientific">Allacma fusca</name>
    <dbReference type="NCBI Taxonomy" id="39272"/>
    <lineage>
        <taxon>Eukaryota</taxon>
        <taxon>Metazoa</taxon>
        <taxon>Ecdysozoa</taxon>
        <taxon>Arthropoda</taxon>
        <taxon>Hexapoda</taxon>
        <taxon>Collembola</taxon>
        <taxon>Symphypleona</taxon>
        <taxon>Sminthuridae</taxon>
        <taxon>Allacma</taxon>
    </lineage>
</organism>
<accession>A0A8J2KFH0</accession>
<protein>
    <submittedName>
        <fullName evidence="1">Uncharacterized protein</fullName>
    </submittedName>
</protein>
<feature type="non-terminal residue" evidence="1">
    <location>
        <position position="1"/>
    </location>
</feature>
<dbReference type="AlphaFoldDB" id="A0A8J2KFH0"/>
<keyword evidence="2" id="KW-1185">Reference proteome</keyword>
<comment type="caution">
    <text evidence="1">The sequence shown here is derived from an EMBL/GenBank/DDBJ whole genome shotgun (WGS) entry which is preliminary data.</text>
</comment>
<gene>
    <name evidence="1" type="ORF">AFUS01_LOCUS24399</name>
</gene>
<sequence>AIAELLCSPTRTEYFLNLVKNMLNVGLWDCITGESIQELTEECTAKKFEERGQDSPFQYLSRYFDCLTPGLRSCANGDSVKEALLVQLWKEFDQELQEAHRGFWK</sequence>
<dbReference type="EMBL" id="CAJVCH010304027">
    <property type="protein sequence ID" value="CAG7785795.1"/>
    <property type="molecule type" value="Genomic_DNA"/>
</dbReference>
<proteinExistence type="predicted"/>
<reference evidence="1" key="1">
    <citation type="submission" date="2021-06" db="EMBL/GenBank/DDBJ databases">
        <authorList>
            <person name="Hodson N. C."/>
            <person name="Mongue J. A."/>
            <person name="Jaron S. K."/>
        </authorList>
    </citation>
    <scope>NUCLEOTIDE SEQUENCE</scope>
</reference>
<evidence type="ECO:0000313" key="2">
    <source>
        <dbReference type="Proteomes" id="UP000708208"/>
    </source>
</evidence>
<evidence type="ECO:0000313" key="1">
    <source>
        <dbReference type="EMBL" id="CAG7785795.1"/>
    </source>
</evidence>
<name>A0A8J2KFH0_9HEXA</name>